<gene>
    <name evidence="1" type="ORF">QYM36_008049</name>
</gene>
<protein>
    <submittedName>
        <fullName evidence="1">Uncharacterized protein</fullName>
    </submittedName>
</protein>
<keyword evidence="2" id="KW-1185">Reference proteome</keyword>
<evidence type="ECO:0000313" key="1">
    <source>
        <dbReference type="EMBL" id="KAK2727431.1"/>
    </source>
</evidence>
<proteinExistence type="predicted"/>
<sequence length="83" mass="9616">MKILEAAEPNEGCMKDEKDECCTKDEIYVHKKEQYTDTLRQGGLVRFKDTTKVIAEFQIQGFSIIAWLLRNALEKFVHLHGSQ</sequence>
<dbReference type="Proteomes" id="UP001187531">
    <property type="component" value="Unassembled WGS sequence"/>
</dbReference>
<reference evidence="1" key="1">
    <citation type="submission" date="2023-07" db="EMBL/GenBank/DDBJ databases">
        <title>Chromosome-level genome assembly of Artemia franciscana.</title>
        <authorList>
            <person name="Jo E."/>
        </authorList>
    </citation>
    <scope>NUCLEOTIDE SEQUENCE</scope>
    <source>
        <tissue evidence="1">Whole body</tissue>
    </source>
</reference>
<dbReference type="AlphaFoldDB" id="A0AA88IIB6"/>
<accession>A0AA88IIB6</accession>
<organism evidence="1 2">
    <name type="scientific">Artemia franciscana</name>
    <name type="common">Brine shrimp</name>
    <name type="synonym">Artemia sanfranciscana</name>
    <dbReference type="NCBI Taxonomy" id="6661"/>
    <lineage>
        <taxon>Eukaryota</taxon>
        <taxon>Metazoa</taxon>
        <taxon>Ecdysozoa</taxon>
        <taxon>Arthropoda</taxon>
        <taxon>Crustacea</taxon>
        <taxon>Branchiopoda</taxon>
        <taxon>Anostraca</taxon>
        <taxon>Artemiidae</taxon>
        <taxon>Artemia</taxon>
    </lineage>
</organism>
<evidence type="ECO:0000313" key="2">
    <source>
        <dbReference type="Proteomes" id="UP001187531"/>
    </source>
</evidence>
<comment type="caution">
    <text evidence="1">The sequence shown here is derived from an EMBL/GenBank/DDBJ whole genome shotgun (WGS) entry which is preliminary data.</text>
</comment>
<name>A0AA88IIB6_ARTSF</name>
<dbReference type="EMBL" id="JAVRJZ010000001">
    <property type="protein sequence ID" value="KAK2727431.1"/>
    <property type="molecule type" value="Genomic_DNA"/>
</dbReference>